<organism evidence="2 3">
    <name type="scientific">Eleusine coracana subsp. coracana</name>
    <dbReference type="NCBI Taxonomy" id="191504"/>
    <lineage>
        <taxon>Eukaryota</taxon>
        <taxon>Viridiplantae</taxon>
        <taxon>Streptophyta</taxon>
        <taxon>Embryophyta</taxon>
        <taxon>Tracheophyta</taxon>
        <taxon>Spermatophyta</taxon>
        <taxon>Magnoliopsida</taxon>
        <taxon>Liliopsida</taxon>
        <taxon>Poales</taxon>
        <taxon>Poaceae</taxon>
        <taxon>PACMAD clade</taxon>
        <taxon>Chloridoideae</taxon>
        <taxon>Cynodonteae</taxon>
        <taxon>Eleusininae</taxon>
        <taxon>Eleusine</taxon>
    </lineage>
</organism>
<name>A0AAV5E2X4_ELECO</name>
<dbReference type="EMBL" id="BQKI01000073">
    <property type="protein sequence ID" value="GJN17118.1"/>
    <property type="molecule type" value="Genomic_DNA"/>
</dbReference>
<evidence type="ECO:0000313" key="2">
    <source>
        <dbReference type="EMBL" id="GJN17118.1"/>
    </source>
</evidence>
<protein>
    <submittedName>
        <fullName evidence="2">Uncharacterized protein</fullName>
    </submittedName>
</protein>
<proteinExistence type="predicted"/>
<evidence type="ECO:0000313" key="3">
    <source>
        <dbReference type="Proteomes" id="UP001054889"/>
    </source>
</evidence>
<dbReference type="AlphaFoldDB" id="A0AAV5E2X4"/>
<dbReference type="Proteomes" id="UP001054889">
    <property type="component" value="Unassembled WGS sequence"/>
</dbReference>
<keyword evidence="3" id="KW-1185">Reference proteome</keyword>
<evidence type="ECO:0000256" key="1">
    <source>
        <dbReference type="SAM" id="MobiDB-lite"/>
    </source>
</evidence>
<comment type="caution">
    <text evidence="2">The sequence shown here is derived from an EMBL/GenBank/DDBJ whole genome shotgun (WGS) entry which is preliminary data.</text>
</comment>
<feature type="region of interest" description="Disordered" evidence="1">
    <location>
        <begin position="21"/>
        <end position="48"/>
    </location>
</feature>
<reference evidence="2" key="1">
    <citation type="journal article" date="2018" name="DNA Res.">
        <title>Multiple hybrid de novo genome assembly of finger millet, an orphan allotetraploid crop.</title>
        <authorList>
            <person name="Hatakeyama M."/>
            <person name="Aluri S."/>
            <person name="Balachadran M.T."/>
            <person name="Sivarajan S.R."/>
            <person name="Patrignani A."/>
            <person name="Gruter S."/>
            <person name="Poveda L."/>
            <person name="Shimizu-Inatsugi R."/>
            <person name="Baeten J."/>
            <person name="Francoijs K.J."/>
            <person name="Nataraja K.N."/>
            <person name="Reddy Y.A.N."/>
            <person name="Phadnis S."/>
            <person name="Ravikumar R.L."/>
            <person name="Schlapbach R."/>
            <person name="Sreeman S.M."/>
            <person name="Shimizu K.K."/>
        </authorList>
    </citation>
    <scope>NUCLEOTIDE SEQUENCE</scope>
</reference>
<sequence>MREAIGMENYSKIILGERGDAKGKMQNYRPEERLVGRDGNSSRDDPKERAALEEHLYWARMERQKFRALSAEADEAIWNLAALARRTMQERDEARNQARMILANFQARNAQMMMLPRSIAAARSGLFHATGTSQAFAPPTTTFRPSREMMVMQGQHARTGTGYSIASSSHTNLASSMDAYFDLPPLRSFTSLVQEPFDPDMFLVDAVESSQDAVSAATGSSGLDKNSGAYEHLPQQKKLPWKGKSVLRHVADHGQAP</sequence>
<gene>
    <name evidence="2" type="primary">gb04161</name>
    <name evidence="2" type="ORF">PR202_gb04161</name>
</gene>
<reference evidence="2" key="2">
    <citation type="submission" date="2021-12" db="EMBL/GenBank/DDBJ databases">
        <title>Resequencing data analysis of finger millet.</title>
        <authorList>
            <person name="Hatakeyama M."/>
            <person name="Aluri S."/>
            <person name="Balachadran M.T."/>
            <person name="Sivarajan S.R."/>
            <person name="Poveda L."/>
            <person name="Shimizu-Inatsugi R."/>
            <person name="Schlapbach R."/>
            <person name="Sreeman S.M."/>
            <person name="Shimizu K.K."/>
        </authorList>
    </citation>
    <scope>NUCLEOTIDE SEQUENCE</scope>
</reference>
<accession>A0AAV5E2X4</accession>